<gene>
    <name evidence="1" type="ORF">DAPK24_031890</name>
</gene>
<comment type="caution">
    <text evidence="1">The sequence shown here is derived from an EMBL/GenBank/DDBJ whole genome shotgun (WGS) entry which is preliminary data.</text>
</comment>
<dbReference type="InterPro" id="IPR013320">
    <property type="entry name" value="ConA-like_dom_sf"/>
</dbReference>
<dbReference type="EMBL" id="BTGB01000004">
    <property type="protein sequence ID" value="GMM46614.1"/>
    <property type="molecule type" value="Genomic_DNA"/>
</dbReference>
<dbReference type="CDD" id="cd12872">
    <property type="entry name" value="SPRY_Ash2"/>
    <property type="match status" value="1"/>
</dbReference>
<keyword evidence="2" id="KW-1185">Reference proteome</keyword>
<dbReference type="PANTHER" id="PTHR10598">
    <property type="entry name" value="SET1/ASH2 HISTONE METHYLTRANSFERASE COMPLEX SUBUNIT ASH2"/>
    <property type="match status" value="1"/>
</dbReference>
<organism evidence="1 2">
    <name type="scientific">Pichia kluyveri</name>
    <name type="common">Yeast</name>
    <dbReference type="NCBI Taxonomy" id="36015"/>
    <lineage>
        <taxon>Eukaryota</taxon>
        <taxon>Fungi</taxon>
        <taxon>Dikarya</taxon>
        <taxon>Ascomycota</taxon>
        <taxon>Saccharomycotina</taxon>
        <taxon>Pichiomycetes</taxon>
        <taxon>Pichiales</taxon>
        <taxon>Pichiaceae</taxon>
        <taxon>Pichia</taxon>
    </lineage>
</organism>
<dbReference type="GO" id="GO:0048188">
    <property type="term" value="C:Set1C/COMPASS complex"/>
    <property type="evidence" value="ECO:0007669"/>
    <property type="project" value="InterPro"/>
</dbReference>
<dbReference type="InterPro" id="IPR043136">
    <property type="entry name" value="B30.2/SPRY_sf"/>
</dbReference>
<dbReference type="AlphaFoldDB" id="A0AAV5R4W8"/>
<dbReference type="GO" id="GO:0000976">
    <property type="term" value="F:transcription cis-regulatory region binding"/>
    <property type="evidence" value="ECO:0007669"/>
    <property type="project" value="TreeGrafter"/>
</dbReference>
<dbReference type="InterPro" id="IPR037353">
    <property type="entry name" value="ASH2"/>
</dbReference>
<evidence type="ECO:0000313" key="2">
    <source>
        <dbReference type="Proteomes" id="UP001378960"/>
    </source>
</evidence>
<evidence type="ECO:0000313" key="1">
    <source>
        <dbReference type="EMBL" id="GMM46614.1"/>
    </source>
</evidence>
<dbReference type="Gene3D" id="2.60.120.920">
    <property type="match status" value="1"/>
</dbReference>
<dbReference type="PANTHER" id="PTHR10598:SF0">
    <property type="entry name" value="SET1_ASH2 HISTONE METHYLTRANSFERASE COMPLEX SUBUNIT ASH2"/>
    <property type="match status" value="1"/>
</dbReference>
<dbReference type="SUPFAM" id="SSF49899">
    <property type="entry name" value="Concanavalin A-like lectins/glucanases"/>
    <property type="match status" value="1"/>
</dbReference>
<dbReference type="Proteomes" id="UP001378960">
    <property type="component" value="Unassembled WGS sequence"/>
</dbReference>
<proteinExistence type="predicted"/>
<sequence>MPKNQQRVIPRLKPVPYTLTDVSTTLKQPQLTPAVKLNQITLYNTPDLPNNKRGFKYQPCRPNHYLHSKMYSTTDLPPYGVHWSYFDRSSEMYVSENLLIAGTLEEFGWRSTRSNIAIREGRCYVEYKIVNGIDVNNENNEINLNDRNEQKTQKPHVRIGLGRREGSLEAPVGFDGYSYGIRDVKGEIVHLSKRTDIGGVDLCVGDVIGLLIELPTMELQKEISKKMILQKTLSDPIDKEIKEKDLKLLDNTLINKGIERDMIPIKYKGEMFFEEYEYTESKAMEHLLNPVTVFGERAISDKERFKPATLPGSSITLFVNGKKKCVPFEKLYAFLPPASEQKMTKSDKKGKTDFSIDVDDGSLGYYPMVSSFCGGAVEINSSNDPWIMPEDLEEKINIGEIKMYGRKFNDKVVQDVVVDLIDDAINKYLDRKEIELEN</sequence>
<reference evidence="1 2" key="1">
    <citation type="journal article" date="2023" name="Elife">
        <title>Identification of key yeast species and microbe-microbe interactions impacting larval growth of Drosophila in the wild.</title>
        <authorList>
            <person name="Mure A."/>
            <person name="Sugiura Y."/>
            <person name="Maeda R."/>
            <person name="Honda K."/>
            <person name="Sakurai N."/>
            <person name="Takahashi Y."/>
            <person name="Watada M."/>
            <person name="Katoh T."/>
            <person name="Gotoh A."/>
            <person name="Gotoh Y."/>
            <person name="Taniguchi I."/>
            <person name="Nakamura K."/>
            <person name="Hayashi T."/>
            <person name="Katayama T."/>
            <person name="Uemura T."/>
            <person name="Hattori Y."/>
        </authorList>
    </citation>
    <scope>NUCLEOTIDE SEQUENCE [LARGE SCALE GENOMIC DNA]</scope>
    <source>
        <strain evidence="1 2">PK-24</strain>
    </source>
</reference>
<accession>A0AAV5R4W8</accession>
<name>A0AAV5R4W8_PICKL</name>
<protein>
    <submittedName>
        <fullName evidence="1">Bre2 protein</fullName>
    </submittedName>
</protein>